<evidence type="ECO:0000259" key="1">
    <source>
        <dbReference type="Pfam" id="PF06094"/>
    </source>
</evidence>
<dbReference type="AlphaFoldDB" id="A0A1L9SH81"/>
<sequence length="53" mass="5842">PLYYFFYGTLTSPATLQHILDLPTEPTLRKGKVIGYALAKWGDYPALIDGTPG</sequence>
<dbReference type="SUPFAM" id="SSF110857">
    <property type="entry name" value="Gamma-glutamyl cyclotransferase-like"/>
    <property type="match status" value="1"/>
</dbReference>
<organism evidence="2 3">
    <name type="scientific">Penicilliopsis zonata CBS 506.65</name>
    <dbReference type="NCBI Taxonomy" id="1073090"/>
    <lineage>
        <taxon>Eukaryota</taxon>
        <taxon>Fungi</taxon>
        <taxon>Dikarya</taxon>
        <taxon>Ascomycota</taxon>
        <taxon>Pezizomycotina</taxon>
        <taxon>Eurotiomycetes</taxon>
        <taxon>Eurotiomycetidae</taxon>
        <taxon>Eurotiales</taxon>
        <taxon>Aspergillaceae</taxon>
        <taxon>Penicilliopsis</taxon>
    </lineage>
</organism>
<feature type="domain" description="Gamma-glutamylcyclotransferase AIG2-like" evidence="1">
    <location>
        <begin position="4"/>
        <end position="51"/>
    </location>
</feature>
<dbReference type="GeneID" id="34615811"/>
<dbReference type="RefSeq" id="XP_022580944.1">
    <property type="nucleotide sequence ID" value="XM_022729347.1"/>
</dbReference>
<evidence type="ECO:0000313" key="2">
    <source>
        <dbReference type="EMBL" id="OJJ46434.1"/>
    </source>
</evidence>
<name>A0A1L9SH81_9EURO</name>
<protein>
    <recommendedName>
        <fullName evidence="1">Gamma-glutamylcyclotransferase AIG2-like domain-containing protein</fullName>
    </recommendedName>
</protein>
<feature type="non-terminal residue" evidence="2">
    <location>
        <position position="1"/>
    </location>
</feature>
<keyword evidence="3" id="KW-1185">Reference proteome</keyword>
<proteinExistence type="predicted"/>
<dbReference type="Proteomes" id="UP000184188">
    <property type="component" value="Unassembled WGS sequence"/>
</dbReference>
<dbReference type="OrthoDB" id="3262926at2759"/>
<evidence type="ECO:0000313" key="3">
    <source>
        <dbReference type="Proteomes" id="UP000184188"/>
    </source>
</evidence>
<dbReference type="CDD" id="cd06661">
    <property type="entry name" value="GGCT_like"/>
    <property type="match status" value="1"/>
</dbReference>
<dbReference type="EMBL" id="KV878342">
    <property type="protein sequence ID" value="OJJ46434.1"/>
    <property type="molecule type" value="Genomic_DNA"/>
</dbReference>
<accession>A0A1L9SH81</accession>
<dbReference type="VEuPathDB" id="FungiDB:ASPZODRAFT_66068"/>
<gene>
    <name evidence="2" type="ORF">ASPZODRAFT_66068</name>
</gene>
<dbReference type="InterPro" id="IPR013024">
    <property type="entry name" value="GGCT-like"/>
</dbReference>
<dbReference type="Gene3D" id="3.10.490.10">
    <property type="entry name" value="Gamma-glutamyl cyclotransferase-like"/>
    <property type="match status" value="1"/>
</dbReference>
<dbReference type="InterPro" id="IPR036568">
    <property type="entry name" value="GGCT-like_sf"/>
</dbReference>
<dbReference type="Pfam" id="PF06094">
    <property type="entry name" value="GGACT"/>
    <property type="match status" value="1"/>
</dbReference>
<reference evidence="3" key="1">
    <citation type="journal article" date="2017" name="Genome Biol.">
        <title>Comparative genomics reveals high biological diversity and specific adaptations in the industrially and medically important fungal genus Aspergillus.</title>
        <authorList>
            <person name="de Vries R.P."/>
            <person name="Riley R."/>
            <person name="Wiebenga A."/>
            <person name="Aguilar-Osorio G."/>
            <person name="Amillis S."/>
            <person name="Uchima C.A."/>
            <person name="Anderluh G."/>
            <person name="Asadollahi M."/>
            <person name="Askin M."/>
            <person name="Barry K."/>
            <person name="Battaglia E."/>
            <person name="Bayram O."/>
            <person name="Benocci T."/>
            <person name="Braus-Stromeyer S.A."/>
            <person name="Caldana C."/>
            <person name="Canovas D."/>
            <person name="Cerqueira G.C."/>
            <person name="Chen F."/>
            <person name="Chen W."/>
            <person name="Choi C."/>
            <person name="Clum A."/>
            <person name="Dos Santos R.A."/>
            <person name="Damasio A.R."/>
            <person name="Diallinas G."/>
            <person name="Emri T."/>
            <person name="Fekete E."/>
            <person name="Flipphi M."/>
            <person name="Freyberg S."/>
            <person name="Gallo A."/>
            <person name="Gournas C."/>
            <person name="Habgood R."/>
            <person name="Hainaut M."/>
            <person name="Harispe M.L."/>
            <person name="Henrissat B."/>
            <person name="Hilden K.S."/>
            <person name="Hope R."/>
            <person name="Hossain A."/>
            <person name="Karabika E."/>
            <person name="Karaffa L."/>
            <person name="Karanyi Z."/>
            <person name="Krasevec N."/>
            <person name="Kuo A."/>
            <person name="Kusch H."/>
            <person name="LaButti K."/>
            <person name="Lagendijk E.L."/>
            <person name="Lapidus A."/>
            <person name="Levasseur A."/>
            <person name="Lindquist E."/>
            <person name="Lipzen A."/>
            <person name="Logrieco A.F."/>
            <person name="MacCabe A."/>
            <person name="Maekelae M.R."/>
            <person name="Malavazi I."/>
            <person name="Melin P."/>
            <person name="Meyer V."/>
            <person name="Mielnichuk N."/>
            <person name="Miskei M."/>
            <person name="Molnar A.P."/>
            <person name="Mule G."/>
            <person name="Ngan C.Y."/>
            <person name="Orejas M."/>
            <person name="Orosz E."/>
            <person name="Ouedraogo J.P."/>
            <person name="Overkamp K.M."/>
            <person name="Park H.-S."/>
            <person name="Perrone G."/>
            <person name="Piumi F."/>
            <person name="Punt P.J."/>
            <person name="Ram A.F."/>
            <person name="Ramon A."/>
            <person name="Rauscher S."/>
            <person name="Record E."/>
            <person name="Riano-Pachon D.M."/>
            <person name="Robert V."/>
            <person name="Roehrig J."/>
            <person name="Ruller R."/>
            <person name="Salamov A."/>
            <person name="Salih N.S."/>
            <person name="Samson R.A."/>
            <person name="Sandor E."/>
            <person name="Sanguinetti M."/>
            <person name="Schuetze T."/>
            <person name="Sepcic K."/>
            <person name="Shelest E."/>
            <person name="Sherlock G."/>
            <person name="Sophianopoulou V."/>
            <person name="Squina F.M."/>
            <person name="Sun H."/>
            <person name="Susca A."/>
            <person name="Todd R.B."/>
            <person name="Tsang A."/>
            <person name="Unkles S.E."/>
            <person name="van de Wiele N."/>
            <person name="van Rossen-Uffink D."/>
            <person name="Oliveira J.V."/>
            <person name="Vesth T.C."/>
            <person name="Visser J."/>
            <person name="Yu J.-H."/>
            <person name="Zhou M."/>
            <person name="Andersen M.R."/>
            <person name="Archer D.B."/>
            <person name="Baker S.E."/>
            <person name="Benoit I."/>
            <person name="Brakhage A.A."/>
            <person name="Braus G.H."/>
            <person name="Fischer R."/>
            <person name="Frisvad J.C."/>
            <person name="Goldman G.H."/>
            <person name="Houbraken J."/>
            <person name="Oakley B."/>
            <person name="Pocsi I."/>
            <person name="Scazzocchio C."/>
            <person name="Seiboth B."/>
            <person name="vanKuyk P.A."/>
            <person name="Wortman J."/>
            <person name="Dyer P.S."/>
            <person name="Grigoriev I.V."/>
        </authorList>
    </citation>
    <scope>NUCLEOTIDE SEQUENCE [LARGE SCALE GENOMIC DNA]</scope>
    <source>
        <strain evidence="3">CBS 506.65</strain>
    </source>
</reference>
<dbReference type="InterPro" id="IPR009288">
    <property type="entry name" value="AIG2-like_dom"/>
</dbReference>